<comment type="caution">
    <text evidence="7">The sequence shown here is derived from an EMBL/GenBank/DDBJ whole genome shotgun (WGS) entry which is preliminary data.</text>
</comment>
<dbReference type="GO" id="GO:0003723">
    <property type="term" value="F:RNA binding"/>
    <property type="evidence" value="ECO:0007669"/>
    <property type="project" value="TreeGrafter"/>
</dbReference>
<organism evidence="7 8">
    <name type="scientific">Euphydryas editha</name>
    <name type="common">Edith's checkerspot</name>
    <dbReference type="NCBI Taxonomy" id="104508"/>
    <lineage>
        <taxon>Eukaryota</taxon>
        <taxon>Metazoa</taxon>
        <taxon>Ecdysozoa</taxon>
        <taxon>Arthropoda</taxon>
        <taxon>Hexapoda</taxon>
        <taxon>Insecta</taxon>
        <taxon>Pterygota</taxon>
        <taxon>Neoptera</taxon>
        <taxon>Endopterygota</taxon>
        <taxon>Lepidoptera</taxon>
        <taxon>Glossata</taxon>
        <taxon>Ditrysia</taxon>
        <taxon>Papilionoidea</taxon>
        <taxon>Nymphalidae</taxon>
        <taxon>Nymphalinae</taxon>
        <taxon>Euphydryas</taxon>
    </lineage>
</organism>
<evidence type="ECO:0000259" key="6">
    <source>
        <dbReference type="PROSITE" id="PS50177"/>
    </source>
</evidence>
<feature type="domain" description="NTF2" evidence="6">
    <location>
        <begin position="294"/>
        <end position="442"/>
    </location>
</feature>
<evidence type="ECO:0000313" key="8">
    <source>
        <dbReference type="Proteomes" id="UP001153954"/>
    </source>
</evidence>
<keyword evidence="5" id="KW-0539">Nucleus</keyword>
<evidence type="ECO:0000256" key="5">
    <source>
        <dbReference type="ARBA" id="ARBA00023242"/>
    </source>
</evidence>
<evidence type="ECO:0000256" key="1">
    <source>
        <dbReference type="ARBA" id="ARBA00004123"/>
    </source>
</evidence>
<dbReference type="Gene3D" id="3.80.10.10">
    <property type="entry name" value="Ribonuclease Inhibitor"/>
    <property type="match status" value="1"/>
</dbReference>
<keyword evidence="3" id="KW-0813">Transport</keyword>
<dbReference type="PROSITE" id="PS50177">
    <property type="entry name" value="NTF2_DOMAIN"/>
    <property type="match status" value="1"/>
</dbReference>
<dbReference type="InterPro" id="IPR002075">
    <property type="entry name" value="NTF2_dom"/>
</dbReference>
<dbReference type="Pfam" id="PF24048">
    <property type="entry name" value="LRR_NXF1-5"/>
    <property type="match status" value="1"/>
</dbReference>
<dbReference type="InterPro" id="IPR030217">
    <property type="entry name" value="NXF_fam"/>
</dbReference>
<evidence type="ECO:0000313" key="7">
    <source>
        <dbReference type="EMBL" id="CAH2095216.1"/>
    </source>
</evidence>
<dbReference type="Proteomes" id="UP001153954">
    <property type="component" value="Unassembled WGS sequence"/>
</dbReference>
<dbReference type="EMBL" id="CAKOGL010000015">
    <property type="protein sequence ID" value="CAH2095216.1"/>
    <property type="molecule type" value="Genomic_DNA"/>
</dbReference>
<keyword evidence="8" id="KW-1185">Reference proteome</keyword>
<dbReference type="PANTHER" id="PTHR10662">
    <property type="entry name" value="NUCLEAR RNA EXPORT FACTOR"/>
    <property type="match status" value="1"/>
</dbReference>
<dbReference type="InterPro" id="IPR032675">
    <property type="entry name" value="LRR_dom_sf"/>
</dbReference>
<evidence type="ECO:0000256" key="2">
    <source>
        <dbReference type="ARBA" id="ARBA00009285"/>
    </source>
</evidence>
<dbReference type="Gene3D" id="3.10.450.50">
    <property type="match status" value="1"/>
</dbReference>
<evidence type="ECO:0000256" key="4">
    <source>
        <dbReference type="ARBA" id="ARBA00022816"/>
    </source>
</evidence>
<reference evidence="7" key="1">
    <citation type="submission" date="2022-03" db="EMBL/GenBank/DDBJ databases">
        <authorList>
            <person name="Tunstrom K."/>
        </authorList>
    </citation>
    <scope>NUCLEOTIDE SEQUENCE</scope>
</reference>
<comment type="similarity">
    <text evidence="2">Belongs to the NXF family.</text>
</comment>
<evidence type="ECO:0000256" key="3">
    <source>
        <dbReference type="ARBA" id="ARBA00022448"/>
    </source>
</evidence>
<dbReference type="GO" id="GO:0016973">
    <property type="term" value="P:poly(A)+ mRNA export from nucleus"/>
    <property type="evidence" value="ECO:0007669"/>
    <property type="project" value="TreeGrafter"/>
</dbReference>
<dbReference type="InterPro" id="IPR018222">
    <property type="entry name" value="Nuclear_transport_factor_2_euk"/>
</dbReference>
<dbReference type="InterPro" id="IPR057125">
    <property type="entry name" value="NXF1/2/3/5-like_LRR"/>
</dbReference>
<dbReference type="GO" id="GO:0005634">
    <property type="term" value="C:nucleus"/>
    <property type="evidence" value="ECO:0007669"/>
    <property type="project" value="UniProtKB-SubCell"/>
</dbReference>
<dbReference type="Pfam" id="PF22602">
    <property type="entry name" value="NXF_NTF2"/>
    <property type="match status" value="1"/>
</dbReference>
<protein>
    <recommendedName>
        <fullName evidence="6">NTF2 domain-containing protein</fullName>
    </recommendedName>
</protein>
<name>A0AAU9U822_EUPED</name>
<accession>A0AAU9U822</accession>
<gene>
    <name evidence="7" type="ORF">EEDITHA_LOCUS10695</name>
</gene>
<dbReference type="SUPFAM" id="SSF54427">
    <property type="entry name" value="NTF2-like"/>
    <property type="match status" value="1"/>
</dbReference>
<dbReference type="InterPro" id="IPR032710">
    <property type="entry name" value="NTF2-like_dom_sf"/>
</dbReference>
<proteinExistence type="inferred from homology"/>
<sequence>MSQFENYRKFLMSRVSATQNIVEYIENCVITENEIAKHSFHKIMVHNWTENEEKLFEVLSDYFGTTFIPVDFSTQNVITTFYTSSLTLILKIIKLDFMFPYCRNMYNLDILFNDQISTNIFEEKITIDDIVNRVVSSRFNENFELNLSNFCNDPVFLQKKIYFYNISLLSHFKILMIRMGRDTRILNLSNNNLSQVPLNILNFFIKGDLIGVNLSDNNIPSVNELQRISSKIEKLWVEGNPLCENLYPMSYIKQIVQKFPRLIELDGIKLNEHGIMLPFNKYFLVVPDKKTKIVVGNFVSLYFSHYDSKSRKKIDMFYDVCAQMTISTSFPDGEESVACGMHSRNILNPVKRELILNHKRHYRSRAAIVSVLSQLPKSEHDLSTFNIDVMKHDDNCLVLIIDGVFKEITDNRFIQFRRTFIFSTHHKRTMTYYYIVHEMFSMSLAAPDLVKNCFKYPIRNLNQLKLIDPEQEDKDIICMVFMYYSRLTKSEAEA</sequence>
<dbReference type="SUPFAM" id="SSF52058">
    <property type="entry name" value="L domain-like"/>
    <property type="match status" value="1"/>
</dbReference>
<keyword evidence="4" id="KW-0509">mRNA transport</keyword>
<comment type="subcellular location">
    <subcellularLocation>
        <location evidence="1">Nucleus</location>
    </subcellularLocation>
</comment>
<dbReference type="PANTHER" id="PTHR10662:SF22">
    <property type="entry name" value="NUCLEAR RNA EXPORT FACTOR 1"/>
    <property type="match status" value="1"/>
</dbReference>
<dbReference type="AlphaFoldDB" id="A0AAU9U822"/>